<dbReference type="STRING" id="284590.Q6CPU6"/>
<dbReference type="Proteomes" id="UP000000598">
    <property type="component" value="Chromosome E"/>
</dbReference>
<keyword evidence="7" id="KW-1185">Reference proteome</keyword>
<dbReference type="FunCoup" id="Q6CPU6">
    <property type="interactions" value="802"/>
</dbReference>
<dbReference type="InParanoid" id="Q6CPU6"/>
<dbReference type="PANTHER" id="PTHR45738:SF5">
    <property type="entry name" value="POLYPHOSPHOINOSITIDE PHOSPHATASE"/>
    <property type="match status" value="1"/>
</dbReference>
<dbReference type="eggNOG" id="KOG1888">
    <property type="taxonomic scope" value="Eukaryota"/>
</dbReference>
<evidence type="ECO:0000313" key="7">
    <source>
        <dbReference type="Proteomes" id="UP000000598"/>
    </source>
</evidence>
<comment type="subcellular location">
    <subcellularLocation>
        <location evidence="1">Endomembrane system</location>
    </subcellularLocation>
</comment>
<dbReference type="KEGG" id="kla:KLLA0_E02113g"/>
<protein>
    <submittedName>
        <fullName evidence="6">KLLA0E02113p</fullName>
    </submittedName>
</protein>
<evidence type="ECO:0000313" key="6">
    <source>
        <dbReference type="EMBL" id="CAG99130.1"/>
    </source>
</evidence>
<organism evidence="6 7">
    <name type="scientific">Kluyveromyces lactis (strain ATCC 8585 / CBS 2359 / DSM 70799 / NBRC 1267 / NRRL Y-1140 / WM37)</name>
    <name type="common">Yeast</name>
    <name type="synonym">Candida sphaerica</name>
    <dbReference type="NCBI Taxonomy" id="284590"/>
    <lineage>
        <taxon>Eukaryota</taxon>
        <taxon>Fungi</taxon>
        <taxon>Dikarya</taxon>
        <taxon>Ascomycota</taxon>
        <taxon>Saccharomycotina</taxon>
        <taxon>Saccharomycetes</taxon>
        <taxon>Saccharomycetales</taxon>
        <taxon>Saccharomycetaceae</taxon>
        <taxon>Kluyveromyces</taxon>
    </lineage>
</organism>
<keyword evidence="2" id="KW-0378">Hydrolase</keyword>
<dbReference type="GO" id="GO:0043813">
    <property type="term" value="F:phosphatidylinositol-3,5-bisphosphate 5-phosphatase activity"/>
    <property type="evidence" value="ECO:0007669"/>
    <property type="project" value="InterPro"/>
</dbReference>
<feature type="region of interest" description="Disordered" evidence="4">
    <location>
        <begin position="1"/>
        <end position="20"/>
    </location>
</feature>
<sequence length="866" mass="100700">MNIDSGPIEPLPKQKATKQRKTMKFTLSKYTIYETKKSIYIVASNKRETMFRILEIDLNGEEDNLNIAEDNVFFMRNEVMEVLRKIEEADDDALTKKLTGYGLLGVIRFTACYYLVVITEMSQVAVLGGHSIYHIDDTELVPITKSTKKRDSTELRFIQSFQNLKLSKTFYFSYTFDITNTLQTNILRQKFLSVGRSDIEVPPGIPDYNEMFMWNSYLLDPIFSCIDTVYDWFQPIIHGFIDQVNVSLFGKSIYITLIGRRSHYFAGARFLKRGVNNKGYVANEVETEQIVADMSLTSFHSPARGFFDSDKYTSFVQHRGSIPLFWSQEASNLTAKPPISINITDPFYSAAAKHFDKLFQRYGGGTIQILNLIKTKEKNPRETKLGEEFERCIKYLNQFLPDIKKLEYKAWDMSKASKSHGQMVIEFLEKYAKETVETTGIFHNGKDFQSTSVQEGVCRTNCIDCLDRTNAAQFVIGKRALGEQLHAMGIIEEKFLEYDSDIVNILTELFHDHGDTIALQYGGSHLVNTMETYRKINQWSSHSRDMVESIKRFYSNSFVDAQRQEAINLFLGHYIWSKDQPMLWDMSTDFYLHNLYEISGLRRSYRHWWLDSNIKGLHKTIQEEIIDKNNDVTVAKIFKNVRGYPNSYDNYWNEHYTPRIFVSLKDAFTFNMNSTRRYHHGKQAISPFDSRKQTSINQKLRLLTSDKKDKHVSETSRKKVEASVSPKDELNLYTAQLKEILHQSEKSLKQLDNFPIGFPVFSSDQPLSYHEFAIDDDDEIPEYGHTTFECNEYDRISNLQKNTRYAYAEPSEETLYENVINFENYKLLYDYSEYINYQSLTVSQAGISEYEKVINKADSYGNPTFI</sequence>
<name>Q6CPU6_KLULA</name>
<dbReference type="OMA" id="KRKCCAH"/>
<dbReference type="GO" id="GO:0046856">
    <property type="term" value="P:phosphatidylinositol dephosphorylation"/>
    <property type="evidence" value="ECO:0007669"/>
    <property type="project" value="InterPro"/>
</dbReference>
<dbReference type="InterPro" id="IPR002013">
    <property type="entry name" value="SAC_dom"/>
</dbReference>
<evidence type="ECO:0000256" key="3">
    <source>
        <dbReference type="ARBA" id="ARBA00023136"/>
    </source>
</evidence>
<accession>Q6CPU6</accession>
<evidence type="ECO:0000256" key="1">
    <source>
        <dbReference type="ARBA" id="ARBA00004308"/>
    </source>
</evidence>
<dbReference type="HOGENOM" id="CLU_003016_0_1_1"/>
<keyword evidence="3" id="KW-0472">Membrane</keyword>
<dbReference type="Pfam" id="PF02383">
    <property type="entry name" value="Syja_N"/>
    <property type="match status" value="1"/>
</dbReference>
<dbReference type="PROSITE" id="PS50275">
    <property type="entry name" value="SAC"/>
    <property type="match status" value="1"/>
</dbReference>
<gene>
    <name evidence="6" type="ORF">KLLA0_E02113g</name>
</gene>
<dbReference type="GO" id="GO:0012505">
    <property type="term" value="C:endomembrane system"/>
    <property type="evidence" value="ECO:0007669"/>
    <property type="project" value="UniProtKB-SubCell"/>
</dbReference>
<evidence type="ECO:0000256" key="4">
    <source>
        <dbReference type="SAM" id="MobiDB-lite"/>
    </source>
</evidence>
<dbReference type="AlphaFoldDB" id="Q6CPU6"/>
<dbReference type="EMBL" id="CR382125">
    <property type="protein sequence ID" value="CAG99130.1"/>
    <property type="molecule type" value="Genomic_DNA"/>
</dbReference>
<evidence type="ECO:0000256" key="2">
    <source>
        <dbReference type="ARBA" id="ARBA00022801"/>
    </source>
</evidence>
<proteinExistence type="predicted"/>
<dbReference type="PANTHER" id="PTHR45738">
    <property type="entry name" value="POLYPHOSPHOINOSITIDE PHOSPHATASE"/>
    <property type="match status" value="1"/>
</dbReference>
<dbReference type="PaxDb" id="284590-Q6CPU6"/>
<reference evidence="6 7" key="1">
    <citation type="journal article" date="2004" name="Nature">
        <title>Genome evolution in yeasts.</title>
        <authorList>
            <consortium name="Genolevures"/>
            <person name="Dujon B."/>
            <person name="Sherman D."/>
            <person name="Fischer G."/>
            <person name="Durrens P."/>
            <person name="Casaregola S."/>
            <person name="Lafontaine I."/>
            <person name="de Montigny J."/>
            <person name="Marck C."/>
            <person name="Neuveglise C."/>
            <person name="Talla E."/>
            <person name="Goffard N."/>
            <person name="Frangeul L."/>
            <person name="Aigle M."/>
            <person name="Anthouard V."/>
            <person name="Babour A."/>
            <person name="Barbe V."/>
            <person name="Barnay S."/>
            <person name="Blanchin S."/>
            <person name="Beckerich J.M."/>
            <person name="Beyne E."/>
            <person name="Bleykasten C."/>
            <person name="Boisrame A."/>
            <person name="Boyer J."/>
            <person name="Cattolico L."/>
            <person name="Confanioleri F."/>
            <person name="de Daruvar A."/>
            <person name="Despons L."/>
            <person name="Fabre E."/>
            <person name="Fairhead C."/>
            <person name="Ferry-Dumazet H."/>
            <person name="Groppi A."/>
            <person name="Hantraye F."/>
            <person name="Hennequin C."/>
            <person name="Jauniaux N."/>
            <person name="Joyet P."/>
            <person name="Kachouri R."/>
            <person name="Kerrest A."/>
            <person name="Koszul R."/>
            <person name="Lemaire M."/>
            <person name="Lesur I."/>
            <person name="Ma L."/>
            <person name="Muller H."/>
            <person name="Nicaud J.M."/>
            <person name="Nikolski M."/>
            <person name="Oztas S."/>
            <person name="Ozier-Kalogeropoulos O."/>
            <person name="Pellenz S."/>
            <person name="Potier S."/>
            <person name="Richard G.F."/>
            <person name="Straub M.L."/>
            <person name="Suleau A."/>
            <person name="Swennene D."/>
            <person name="Tekaia F."/>
            <person name="Wesolowski-Louvel M."/>
            <person name="Westhof E."/>
            <person name="Wirth B."/>
            <person name="Zeniou-Meyer M."/>
            <person name="Zivanovic I."/>
            <person name="Bolotin-Fukuhara M."/>
            <person name="Thierry A."/>
            <person name="Bouchier C."/>
            <person name="Caudron B."/>
            <person name="Scarpelli C."/>
            <person name="Gaillardin C."/>
            <person name="Weissenbach J."/>
            <person name="Wincker P."/>
            <person name="Souciet J.L."/>
        </authorList>
    </citation>
    <scope>NUCLEOTIDE SEQUENCE [LARGE SCALE GENOMIC DNA]</scope>
    <source>
        <strain evidence="7">ATCC 8585 / CBS 2359 / DSM 70799 / NBRC 1267 / NRRL Y-1140 / WM37</strain>
    </source>
</reference>
<evidence type="ECO:0000259" key="5">
    <source>
        <dbReference type="PROSITE" id="PS50275"/>
    </source>
</evidence>
<dbReference type="InterPro" id="IPR043573">
    <property type="entry name" value="Fig4-like"/>
</dbReference>
<feature type="domain" description="SAC" evidence="5">
    <location>
        <begin position="161"/>
        <end position="523"/>
    </location>
</feature>